<comment type="caution">
    <text evidence="3">The sequence shown here is derived from an EMBL/GenBank/DDBJ whole genome shotgun (WGS) entry which is preliminary data.</text>
</comment>
<gene>
    <name evidence="3" type="ORF">CARN2_2603</name>
</gene>
<evidence type="ECO:0000259" key="2">
    <source>
        <dbReference type="Pfam" id="PF01361"/>
    </source>
</evidence>
<dbReference type="Gene3D" id="3.30.429.10">
    <property type="entry name" value="Macrophage Migration Inhibitory Factor"/>
    <property type="match status" value="1"/>
</dbReference>
<dbReference type="SUPFAM" id="SSF55331">
    <property type="entry name" value="Tautomerase/MIF"/>
    <property type="match status" value="1"/>
</dbReference>
<accession>E6PQC7</accession>
<sequence>MPYARISLLKGKSLEYRRALSDNLHRALVEAFDVPNRCPQSMSPMQTACRSFTSLRRTNSCSIGITCVAPAATTMC</sequence>
<dbReference type="InterPro" id="IPR004370">
    <property type="entry name" value="4-OT-like_dom"/>
</dbReference>
<protein>
    <recommendedName>
        <fullName evidence="2">4-oxalocrotonate tautomerase-like domain-containing protein</fullName>
    </recommendedName>
</protein>
<dbReference type="Pfam" id="PF01361">
    <property type="entry name" value="Tautomerase"/>
    <property type="match status" value="1"/>
</dbReference>
<feature type="domain" description="4-oxalocrotonate tautomerase-like" evidence="2">
    <location>
        <begin position="2"/>
        <end position="35"/>
    </location>
</feature>
<name>E6PQC7_9ZZZZ</name>
<dbReference type="AlphaFoldDB" id="E6PQC7"/>
<organism evidence="3">
    <name type="scientific">mine drainage metagenome</name>
    <dbReference type="NCBI Taxonomy" id="410659"/>
    <lineage>
        <taxon>unclassified sequences</taxon>
        <taxon>metagenomes</taxon>
        <taxon>ecological metagenomes</taxon>
    </lineage>
</organism>
<proteinExistence type="predicted"/>
<reference evidence="3" key="1">
    <citation type="submission" date="2009-10" db="EMBL/GenBank/DDBJ databases">
        <title>Diversity of trophic interactions inside an arsenic-rich microbial ecosystem.</title>
        <authorList>
            <person name="Bertin P.N."/>
            <person name="Heinrich-Salmeron A."/>
            <person name="Pelletier E."/>
            <person name="Goulhen-Chollet F."/>
            <person name="Arsene-Ploetze F."/>
            <person name="Gallien S."/>
            <person name="Calteau A."/>
            <person name="Vallenet D."/>
            <person name="Casiot C."/>
            <person name="Chane-Woon-Ming B."/>
            <person name="Giloteaux L."/>
            <person name="Barakat M."/>
            <person name="Bonnefoy V."/>
            <person name="Bruneel O."/>
            <person name="Chandler M."/>
            <person name="Cleiss J."/>
            <person name="Duran R."/>
            <person name="Elbaz-Poulichet F."/>
            <person name="Fonknechten N."/>
            <person name="Lauga B."/>
            <person name="Mornico D."/>
            <person name="Ortet P."/>
            <person name="Schaeffer C."/>
            <person name="Siguier P."/>
            <person name="Alexander Thil Smith A."/>
            <person name="Van Dorsselaer A."/>
            <person name="Weissenbach J."/>
            <person name="Medigue C."/>
            <person name="Le Paslier D."/>
        </authorList>
    </citation>
    <scope>NUCLEOTIDE SEQUENCE</scope>
</reference>
<dbReference type="EMBL" id="CABM01000042">
    <property type="protein sequence ID" value="CBH97131.1"/>
    <property type="molecule type" value="Genomic_DNA"/>
</dbReference>
<evidence type="ECO:0000256" key="1">
    <source>
        <dbReference type="ARBA" id="ARBA00023235"/>
    </source>
</evidence>
<keyword evidence="1" id="KW-0413">Isomerase</keyword>
<dbReference type="GO" id="GO:0016853">
    <property type="term" value="F:isomerase activity"/>
    <property type="evidence" value="ECO:0007669"/>
    <property type="project" value="UniProtKB-KW"/>
</dbReference>
<dbReference type="InterPro" id="IPR014347">
    <property type="entry name" value="Tautomerase/MIF_sf"/>
</dbReference>
<evidence type="ECO:0000313" key="3">
    <source>
        <dbReference type="EMBL" id="CBH97131.1"/>
    </source>
</evidence>